<dbReference type="Proteomes" id="UP000006911">
    <property type="component" value="Unassembled WGS sequence"/>
</dbReference>
<dbReference type="InParanoid" id="D5GAG9"/>
<dbReference type="EMBL" id="FN430077">
    <property type="protein sequence ID" value="CAZ81512.1"/>
    <property type="molecule type" value="Genomic_DNA"/>
</dbReference>
<evidence type="ECO:0000313" key="1">
    <source>
        <dbReference type="EMBL" id="CAZ81512.1"/>
    </source>
</evidence>
<dbReference type="AlphaFoldDB" id="D5GAG9"/>
<dbReference type="HOGENOM" id="CLU_3430010_0_0_1"/>
<dbReference type="KEGG" id="tml:GSTUM_00003579001"/>
<evidence type="ECO:0000313" key="2">
    <source>
        <dbReference type="Proteomes" id="UP000006911"/>
    </source>
</evidence>
<keyword evidence="2" id="KW-1185">Reference proteome</keyword>
<accession>D5GAG9</accession>
<gene>
    <name evidence="1" type="ORF">GSTUM_00003579001</name>
</gene>
<organism evidence="1 2">
    <name type="scientific">Tuber melanosporum (strain Mel28)</name>
    <name type="common">Perigord black truffle</name>
    <dbReference type="NCBI Taxonomy" id="656061"/>
    <lineage>
        <taxon>Eukaryota</taxon>
        <taxon>Fungi</taxon>
        <taxon>Dikarya</taxon>
        <taxon>Ascomycota</taxon>
        <taxon>Pezizomycotina</taxon>
        <taxon>Pezizomycetes</taxon>
        <taxon>Pezizales</taxon>
        <taxon>Tuberaceae</taxon>
        <taxon>Tuber</taxon>
    </lineage>
</organism>
<sequence>MLREGKITKISTTVNVGIT</sequence>
<name>D5GAG9_TUBMM</name>
<proteinExistence type="predicted"/>
<reference evidence="1 2" key="1">
    <citation type="journal article" date="2010" name="Nature">
        <title>Perigord black truffle genome uncovers evolutionary origins and mechanisms of symbiosis.</title>
        <authorList>
            <person name="Martin F."/>
            <person name="Kohler A."/>
            <person name="Murat C."/>
            <person name="Balestrini R."/>
            <person name="Coutinho P.M."/>
            <person name="Jaillon O."/>
            <person name="Montanini B."/>
            <person name="Morin E."/>
            <person name="Noel B."/>
            <person name="Percudani R."/>
            <person name="Porcel B."/>
            <person name="Rubini A."/>
            <person name="Amicucci A."/>
            <person name="Amselem J."/>
            <person name="Anthouard V."/>
            <person name="Arcioni S."/>
            <person name="Artiguenave F."/>
            <person name="Aury J.M."/>
            <person name="Ballario P."/>
            <person name="Bolchi A."/>
            <person name="Brenna A."/>
            <person name="Brun A."/>
            <person name="Buee M."/>
            <person name="Cantarel B."/>
            <person name="Chevalier G."/>
            <person name="Couloux A."/>
            <person name="Da Silva C."/>
            <person name="Denoeud F."/>
            <person name="Duplessis S."/>
            <person name="Ghignone S."/>
            <person name="Hilselberger B."/>
            <person name="Iotti M."/>
            <person name="Marcais B."/>
            <person name="Mello A."/>
            <person name="Miranda M."/>
            <person name="Pacioni G."/>
            <person name="Quesneville H."/>
            <person name="Riccioni C."/>
            <person name="Ruotolo R."/>
            <person name="Splivallo R."/>
            <person name="Stocchi V."/>
            <person name="Tisserant E."/>
            <person name="Viscomi A.R."/>
            <person name="Zambonelli A."/>
            <person name="Zampieri E."/>
            <person name="Henrissat B."/>
            <person name="Lebrun M.H."/>
            <person name="Paolocci F."/>
            <person name="Bonfante P."/>
            <person name="Ottonello S."/>
            <person name="Wincker P."/>
        </authorList>
    </citation>
    <scope>NUCLEOTIDE SEQUENCE [LARGE SCALE GENOMIC DNA]</scope>
    <source>
        <strain evidence="1 2">Mel28</strain>
    </source>
</reference>
<protein>
    <submittedName>
        <fullName evidence="1">(Perigord truffle) hypothetical protein</fullName>
    </submittedName>
</protein>